<evidence type="ECO:0000313" key="4">
    <source>
        <dbReference type="EMBL" id="SBV37343.1"/>
    </source>
</evidence>
<proteinExistence type="inferred from homology"/>
<evidence type="ECO:0000256" key="1">
    <source>
        <dbReference type="ARBA" id="ARBA00006865"/>
    </source>
</evidence>
<dbReference type="EMBL" id="FLTS01000001">
    <property type="protein sequence ID" value="SBV37343.1"/>
    <property type="molecule type" value="Genomic_DNA"/>
</dbReference>
<reference evidence="4" key="1">
    <citation type="submission" date="2016-03" db="EMBL/GenBank/DDBJ databases">
        <authorList>
            <person name="Ploux O."/>
        </authorList>
    </citation>
    <scope>NUCLEOTIDE SEQUENCE</scope>
    <source>
        <strain evidence="4">UC10</strain>
    </source>
</reference>
<gene>
    <name evidence="4" type="ORF">STPYR_12273</name>
</gene>
<name>A0A1Y5Q541_9GAMM</name>
<dbReference type="PANTHER" id="PTHR10963:SF55">
    <property type="entry name" value="GLYCOSIDE HYDROLASE FAMILY 16 PROTEIN"/>
    <property type="match status" value="1"/>
</dbReference>
<feature type="region of interest" description="Disordered" evidence="2">
    <location>
        <begin position="320"/>
        <end position="341"/>
    </location>
</feature>
<dbReference type="Gene3D" id="2.60.120.200">
    <property type="match status" value="1"/>
</dbReference>
<dbReference type="InterPro" id="IPR000757">
    <property type="entry name" value="Beta-glucanase-like"/>
</dbReference>
<evidence type="ECO:0000259" key="3">
    <source>
        <dbReference type="PROSITE" id="PS51762"/>
    </source>
</evidence>
<keyword evidence="4" id="KW-0378">Hydrolase</keyword>
<dbReference type="EC" id="3.2.1.-" evidence="4"/>
<dbReference type="SUPFAM" id="SSF49899">
    <property type="entry name" value="Concanavalin A-like lectins/glucanases"/>
    <property type="match status" value="1"/>
</dbReference>
<protein>
    <submittedName>
        <fullName evidence="4">Beta glucanase, putative, glu16A</fullName>
        <ecNumber evidence="4">3.2.1.-</ecNumber>
    </submittedName>
</protein>
<comment type="similarity">
    <text evidence="1">Belongs to the glycosyl hydrolase 16 family.</text>
</comment>
<dbReference type="GO" id="GO:0005975">
    <property type="term" value="P:carbohydrate metabolic process"/>
    <property type="evidence" value="ECO:0007669"/>
    <property type="project" value="InterPro"/>
</dbReference>
<dbReference type="CDD" id="cd08023">
    <property type="entry name" value="GH16_laminarinase_like"/>
    <property type="match status" value="1"/>
</dbReference>
<dbReference type="InterPro" id="IPR050546">
    <property type="entry name" value="Glycosyl_Hydrlase_16"/>
</dbReference>
<dbReference type="AlphaFoldDB" id="A0A1Y5Q541"/>
<dbReference type="GO" id="GO:0004553">
    <property type="term" value="F:hydrolase activity, hydrolyzing O-glycosyl compounds"/>
    <property type="evidence" value="ECO:0007669"/>
    <property type="project" value="InterPro"/>
</dbReference>
<accession>A0A1Y5Q541</accession>
<dbReference type="PROSITE" id="PS51762">
    <property type="entry name" value="GH16_2"/>
    <property type="match status" value="1"/>
</dbReference>
<organism evidence="4">
    <name type="scientific">uncultured Stenotrophomonas sp</name>
    <dbReference type="NCBI Taxonomy" id="165438"/>
    <lineage>
        <taxon>Bacteria</taxon>
        <taxon>Pseudomonadati</taxon>
        <taxon>Pseudomonadota</taxon>
        <taxon>Gammaproteobacteria</taxon>
        <taxon>Lysobacterales</taxon>
        <taxon>Lysobacteraceae</taxon>
        <taxon>Stenotrophomonas</taxon>
        <taxon>environmental samples</taxon>
    </lineage>
</organism>
<evidence type="ECO:0000256" key="2">
    <source>
        <dbReference type="SAM" id="MobiDB-lite"/>
    </source>
</evidence>
<dbReference type="PANTHER" id="PTHR10963">
    <property type="entry name" value="GLYCOSYL HYDROLASE-RELATED"/>
    <property type="match status" value="1"/>
</dbReference>
<dbReference type="Pfam" id="PF00722">
    <property type="entry name" value="Glyco_hydro_16"/>
    <property type="match status" value="1"/>
</dbReference>
<feature type="domain" description="GH16" evidence="3">
    <location>
        <begin position="18"/>
        <end position="317"/>
    </location>
</feature>
<keyword evidence="4" id="KW-0326">Glycosidase</keyword>
<sequence length="341" mass="37351">MPDAVSLLPLLLAAALSGDGAQAPSPGWQLVWHDEFDGDAIDRTKWELESNCWGGGNHEQQCYTPRRARQPRANAWLADGLLHIVARRERWSAPATPDGRGNINAMLPYTSARLRTRGRQEWTFGRFEIRARLPAGQGSWPAIWMLPTDSPHGGWAASGEIDIMEAVNLGTPSDRPGAAPGTPETRIHGTLHYGRAPPGNVHAGTWYLLPDGASPADDFHVYALEWEQDEIRWYVDGVHYATQRAEHWFSQRQDARGNWVDAPPGAPFDAASKFHLLLNLAVGGDWAGKVNATGIDKSAYPQTMLVDYVRVYRCGAGHADGSGCATRDPAAKQVVPETPEP</sequence>
<dbReference type="InterPro" id="IPR013320">
    <property type="entry name" value="ConA-like_dom_sf"/>
</dbReference>